<keyword evidence="14" id="KW-1185">Reference proteome</keyword>
<proteinExistence type="inferred from homology"/>
<dbReference type="Pfam" id="PF07715">
    <property type="entry name" value="Plug"/>
    <property type="match status" value="1"/>
</dbReference>
<keyword evidence="6 8" id="KW-0472">Membrane</keyword>
<dbReference type="InterPro" id="IPR037066">
    <property type="entry name" value="Plug_dom_sf"/>
</dbReference>
<dbReference type="NCBIfam" id="TIGR04057">
    <property type="entry name" value="SusC_RagA_signa"/>
    <property type="match status" value="1"/>
</dbReference>
<organism evidence="13 14">
    <name type="scientific">Dyadobacter flavalbus</name>
    <dbReference type="NCBI Taxonomy" id="2579942"/>
    <lineage>
        <taxon>Bacteria</taxon>
        <taxon>Pseudomonadati</taxon>
        <taxon>Bacteroidota</taxon>
        <taxon>Cytophagia</taxon>
        <taxon>Cytophagales</taxon>
        <taxon>Spirosomataceae</taxon>
        <taxon>Dyadobacter</taxon>
    </lineage>
</organism>
<keyword evidence="4 8" id="KW-0812">Transmembrane</keyword>
<dbReference type="GO" id="GO:0009279">
    <property type="term" value="C:cell outer membrane"/>
    <property type="evidence" value="ECO:0007669"/>
    <property type="project" value="UniProtKB-SubCell"/>
</dbReference>
<dbReference type="EMBL" id="VBSN01000059">
    <property type="protein sequence ID" value="KAA6436988.1"/>
    <property type="molecule type" value="Genomic_DNA"/>
</dbReference>
<dbReference type="FunFam" id="2.170.130.10:FF:000008">
    <property type="entry name" value="SusC/RagA family TonB-linked outer membrane protein"/>
    <property type="match status" value="1"/>
</dbReference>
<feature type="domain" description="TonB-dependent receptor-like beta-barrel" evidence="11">
    <location>
        <begin position="480"/>
        <end position="877"/>
    </location>
</feature>
<dbReference type="InterPro" id="IPR000531">
    <property type="entry name" value="Beta-barrel_TonB"/>
</dbReference>
<dbReference type="Gene3D" id="2.60.40.1120">
    <property type="entry name" value="Carboxypeptidase-like, regulatory domain"/>
    <property type="match status" value="1"/>
</dbReference>
<dbReference type="NCBIfam" id="TIGR04056">
    <property type="entry name" value="OMP_RagA_SusC"/>
    <property type="match status" value="1"/>
</dbReference>
<evidence type="ECO:0000256" key="9">
    <source>
        <dbReference type="RuleBase" id="RU003357"/>
    </source>
</evidence>
<dbReference type="RefSeq" id="WP_139013747.1">
    <property type="nucleotide sequence ID" value="NZ_VBSN01000059.1"/>
</dbReference>
<dbReference type="Gene3D" id="2.40.170.20">
    <property type="entry name" value="TonB-dependent receptor, beta-barrel domain"/>
    <property type="match status" value="1"/>
</dbReference>
<evidence type="ECO:0000256" key="6">
    <source>
        <dbReference type="ARBA" id="ARBA00023136"/>
    </source>
</evidence>
<evidence type="ECO:0000256" key="2">
    <source>
        <dbReference type="ARBA" id="ARBA00022448"/>
    </source>
</evidence>
<evidence type="ECO:0000259" key="12">
    <source>
        <dbReference type="Pfam" id="PF07715"/>
    </source>
</evidence>
<evidence type="ECO:0000313" key="14">
    <source>
        <dbReference type="Proteomes" id="UP000323994"/>
    </source>
</evidence>
<dbReference type="InterPro" id="IPR036942">
    <property type="entry name" value="Beta-barrel_TonB_sf"/>
</dbReference>
<accession>A0A5M8QNX8</accession>
<comment type="caution">
    <text evidence="13">The sequence shown here is derived from an EMBL/GenBank/DDBJ whole genome shotgun (WGS) entry which is preliminary data.</text>
</comment>
<evidence type="ECO:0000256" key="1">
    <source>
        <dbReference type="ARBA" id="ARBA00004571"/>
    </source>
</evidence>
<comment type="similarity">
    <text evidence="8 9">Belongs to the TonB-dependent receptor family.</text>
</comment>
<dbReference type="InterPro" id="IPR023997">
    <property type="entry name" value="TonB-dep_OMP_SusC/RagA_CS"/>
</dbReference>
<dbReference type="SUPFAM" id="SSF56935">
    <property type="entry name" value="Porins"/>
    <property type="match status" value="1"/>
</dbReference>
<evidence type="ECO:0000256" key="10">
    <source>
        <dbReference type="SAM" id="MobiDB-lite"/>
    </source>
</evidence>
<keyword evidence="3 8" id="KW-1134">Transmembrane beta strand</keyword>
<evidence type="ECO:0000259" key="11">
    <source>
        <dbReference type="Pfam" id="PF00593"/>
    </source>
</evidence>
<evidence type="ECO:0000256" key="5">
    <source>
        <dbReference type="ARBA" id="ARBA00023077"/>
    </source>
</evidence>
<dbReference type="SUPFAM" id="SSF49464">
    <property type="entry name" value="Carboxypeptidase regulatory domain-like"/>
    <property type="match status" value="1"/>
</dbReference>
<sequence length="1078" mass="117964">MNSHRLLKFRRSVKITAQSVLPFIWLLITSIQASAAKENSGTKSTERINLNVDKPISGKVSDEKATGLPGVSVILKGTSTGTVTDAEGNYSIQVPETGSPVLVFSFVGYLPREVPVGSGSTMDIQMAVDNKALEEVVVVGYGTQRKRDITAAVSVISMEDIGEVPKSNVTRMIQGQAPGVIIKQKSGTPGQQFEVKVRGISSLGAGSDPLYVIDGFPVGISVGQNLNPNDIETITILKDAASTAIYGARGSNGVVLITTKGAKAGKTSLNVSFDYGVQNVPDSRKTHVLNGRDFAQFKKEVFIGRYVLANKVQPTNDQIPEDFRNPENTRYSTNWYDLILNNNAPYKDINVTLTSGSGPVKSMISAGYYKEAGSLQYTGYDRASVRANLAGDVNKFITLGLNVAGSYSKSSLANTDGRSNVVGLTLISDPRYPAYDEKGELIPYYNGVGDIFGFPNPLYMLKNIKRNRYIADVLANGYVEVNIAKGLKFRSSLNTKINYNTYKEYVPSTIGLAIATGSAGAPPRIATERDDSEELINYSADQLLTYNTNFGENHHFDALLGYTAQQETVKGLYGSGNTFPDDLTPYLGNATIRSSNSIERKWTMIAYVARLNYSFKDKYLLSATMRREGSSRFSEGHKFGNFPAVSLGWRLSEEPFIPKAAWLTDFKLRASWGMTGNNSYSVSANNNFGIGQNAGDDGNYASLAFLGINNYILGNTLASGKTVTRFANSELTWEKSDQLDVGFDLSTFNNRLVFTVEYYKKITDDMLLGYNIPAVSGFTTTLKNLGKVQNQGVEIAATYRIKVGQVNLRTNANITFNRNKVLAIRGQNDFILQGSQYGGYNIQQVGRPIGMLFGYKKLGIFNTQAEIDAAPKQDGAVPGAMKFADLHGAPDGGPDGIVSYDTKDMTEIGNPNPKFNWAWTVGADYKRFDLNVLLMGAYKFDIYRNIEASTMNMDGVFNVLEKAKDRWRSPENPGSNPNAKNSQGGTDYFKWSRESSERYVYDGTHMWIKNVTIGYTLPKLANVLSDARVFVNAANLLIVTKYPGNNPDAGVRGGTELNNDDESYPVPRTFSAGIKLNF</sequence>
<dbReference type="InterPro" id="IPR008969">
    <property type="entry name" value="CarboxyPept-like_regulatory"/>
</dbReference>
<dbReference type="PROSITE" id="PS52016">
    <property type="entry name" value="TONB_DEPENDENT_REC_3"/>
    <property type="match status" value="1"/>
</dbReference>
<reference evidence="13 14" key="1">
    <citation type="submission" date="2019-05" db="EMBL/GenBank/DDBJ databases">
        <authorList>
            <person name="Qu J.-H."/>
        </authorList>
    </citation>
    <scope>NUCLEOTIDE SEQUENCE [LARGE SCALE GENOMIC DNA]</scope>
    <source>
        <strain evidence="13 14">NS28</strain>
    </source>
</reference>
<comment type="subcellular location">
    <subcellularLocation>
        <location evidence="1 8">Cell outer membrane</location>
        <topology evidence="1 8">Multi-pass membrane protein</topology>
    </subcellularLocation>
</comment>
<name>A0A5M8QNX8_9BACT</name>
<keyword evidence="2 8" id="KW-0813">Transport</keyword>
<evidence type="ECO:0000313" key="13">
    <source>
        <dbReference type="EMBL" id="KAA6436988.1"/>
    </source>
</evidence>
<keyword evidence="7 8" id="KW-0998">Cell outer membrane</keyword>
<gene>
    <name evidence="13" type="ORF">FEM33_19900</name>
</gene>
<evidence type="ECO:0000256" key="4">
    <source>
        <dbReference type="ARBA" id="ARBA00022692"/>
    </source>
</evidence>
<dbReference type="Proteomes" id="UP000323994">
    <property type="component" value="Unassembled WGS sequence"/>
</dbReference>
<keyword evidence="13" id="KW-0675">Receptor</keyword>
<feature type="region of interest" description="Disordered" evidence="10">
    <location>
        <begin position="967"/>
        <end position="987"/>
    </location>
</feature>
<dbReference type="InterPro" id="IPR039426">
    <property type="entry name" value="TonB-dep_rcpt-like"/>
</dbReference>
<feature type="domain" description="TonB-dependent receptor plug" evidence="12">
    <location>
        <begin position="146"/>
        <end position="254"/>
    </location>
</feature>
<dbReference type="InterPro" id="IPR012910">
    <property type="entry name" value="Plug_dom"/>
</dbReference>
<dbReference type="Gene3D" id="2.170.130.10">
    <property type="entry name" value="TonB-dependent receptor, plug domain"/>
    <property type="match status" value="1"/>
</dbReference>
<protein>
    <submittedName>
        <fullName evidence="13">TonB-dependent receptor</fullName>
    </submittedName>
</protein>
<dbReference type="AlphaFoldDB" id="A0A5M8QNX8"/>
<dbReference type="OrthoDB" id="9768177at2"/>
<evidence type="ECO:0000256" key="3">
    <source>
        <dbReference type="ARBA" id="ARBA00022452"/>
    </source>
</evidence>
<evidence type="ECO:0000256" key="8">
    <source>
        <dbReference type="PROSITE-ProRule" id="PRU01360"/>
    </source>
</evidence>
<dbReference type="InterPro" id="IPR023996">
    <property type="entry name" value="TonB-dep_OMP_SusC/RagA"/>
</dbReference>
<feature type="compositionally biased region" description="Polar residues" evidence="10">
    <location>
        <begin position="972"/>
        <end position="985"/>
    </location>
</feature>
<keyword evidence="5 9" id="KW-0798">TonB box</keyword>
<dbReference type="Pfam" id="PF00593">
    <property type="entry name" value="TonB_dep_Rec_b-barrel"/>
    <property type="match status" value="1"/>
</dbReference>
<evidence type="ECO:0000256" key="7">
    <source>
        <dbReference type="ARBA" id="ARBA00023237"/>
    </source>
</evidence>
<dbReference type="Pfam" id="PF13715">
    <property type="entry name" value="CarbopepD_reg_2"/>
    <property type="match status" value="1"/>
</dbReference>